<evidence type="ECO:0000313" key="1">
    <source>
        <dbReference type="EMBL" id="CAH2285988.1"/>
    </source>
</evidence>
<feature type="non-terminal residue" evidence="1">
    <location>
        <position position="101"/>
    </location>
</feature>
<dbReference type="Gene3D" id="3.60.10.10">
    <property type="entry name" value="Endonuclease/exonuclease/phosphatase"/>
    <property type="match status" value="1"/>
</dbReference>
<keyword evidence="2" id="KW-1185">Reference proteome</keyword>
<dbReference type="AlphaFoldDB" id="A0AAD1S1W4"/>
<gene>
    <name evidence="1" type="ORF">PECUL_23A061732</name>
</gene>
<sequence length="101" mass="11413">MTTIRLISENAKGLNTPEKRSLALTDFHRQKAEIVFIQETHFCKDSAPTLRNRRYPTGYFSHFTGAKARGVGILMGSQVPFTFNKQETDKAGRYIFVSGTI</sequence>
<dbReference type="EMBL" id="OW240915">
    <property type="protein sequence ID" value="CAH2285988.1"/>
    <property type="molecule type" value="Genomic_DNA"/>
</dbReference>
<evidence type="ECO:0000313" key="2">
    <source>
        <dbReference type="Proteomes" id="UP001295444"/>
    </source>
</evidence>
<protein>
    <submittedName>
        <fullName evidence="1">Uncharacterized protein</fullName>
    </submittedName>
</protein>
<organism evidence="1 2">
    <name type="scientific">Pelobates cultripes</name>
    <name type="common">Western spadefoot toad</name>
    <dbReference type="NCBI Taxonomy" id="61616"/>
    <lineage>
        <taxon>Eukaryota</taxon>
        <taxon>Metazoa</taxon>
        <taxon>Chordata</taxon>
        <taxon>Craniata</taxon>
        <taxon>Vertebrata</taxon>
        <taxon>Euteleostomi</taxon>
        <taxon>Amphibia</taxon>
        <taxon>Batrachia</taxon>
        <taxon>Anura</taxon>
        <taxon>Pelobatoidea</taxon>
        <taxon>Pelobatidae</taxon>
        <taxon>Pelobates</taxon>
    </lineage>
</organism>
<accession>A0AAD1S1W4</accession>
<proteinExistence type="predicted"/>
<reference evidence="1" key="1">
    <citation type="submission" date="2022-03" db="EMBL/GenBank/DDBJ databases">
        <authorList>
            <person name="Alioto T."/>
            <person name="Alioto T."/>
            <person name="Gomez Garrido J."/>
        </authorList>
    </citation>
    <scope>NUCLEOTIDE SEQUENCE</scope>
</reference>
<dbReference type="SUPFAM" id="SSF56219">
    <property type="entry name" value="DNase I-like"/>
    <property type="match status" value="1"/>
</dbReference>
<dbReference type="InterPro" id="IPR036691">
    <property type="entry name" value="Endo/exonu/phosph_ase_sf"/>
</dbReference>
<name>A0AAD1S1W4_PELCU</name>
<dbReference type="Proteomes" id="UP001295444">
    <property type="component" value="Chromosome 04"/>
</dbReference>